<gene>
    <name evidence="3" type="ORF">SAMN05192589_1276</name>
</gene>
<accession>A0A1G7F602</accession>
<proteinExistence type="predicted"/>
<evidence type="ECO:0000259" key="2">
    <source>
        <dbReference type="Pfam" id="PF03703"/>
    </source>
</evidence>
<reference evidence="3 4" key="1">
    <citation type="submission" date="2016-10" db="EMBL/GenBank/DDBJ databases">
        <authorList>
            <person name="de Groot N.N."/>
        </authorList>
    </citation>
    <scope>NUCLEOTIDE SEQUENCE [LARGE SCALE GENOMIC DNA]</scope>
    <source>
        <strain evidence="3 4">DSM 16619</strain>
    </source>
</reference>
<dbReference type="AlphaFoldDB" id="A0A1G7F602"/>
<protein>
    <submittedName>
        <fullName evidence="3">PH domain-containing protein</fullName>
    </submittedName>
</protein>
<organism evidence="3 4">
    <name type="scientific">Paracidovorax valerianellae</name>
    <dbReference type="NCBI Taxonomy" id="187868"/>
    <lineage>
        <taxon>Bacteria</taxon>
        <taxon>Pseudomonadati</taxon>
        <taxon>Pseudomonadota</taxon>
        <taxon>Betaproteobacteria</taxon>
        <taxon>Burkholderiales</taxon>
        <taxon>Comamonadaceae</taxon>
        <taxon>Paracidovorax</taxon>
    </lineage>
</organism>
<dbReference type="STRING" id="187868.SAMN05192589_1276"/>
<keyword evidence="1" id="KW-0812">Transmembrane</keyword>
<dbReference type="PANTHER" id="PTHR37938:SF1">
    <property type="entry name" value="BLL0215 PROTEIN"/>
    <property type="match status" value="1"/>
</dbReference>
<feature type="transmembrane region" description="Helical" evidence="1">
    <location>
        <begin position="71"/>
        <end position="92"/>
    </location>
</feature>
<keyword evidence="4" id="KW-1185">Reference proteome</keyword>
<keyword evidence="1" id="KW-1133">Transmembrane helix</keyword>
<dbReference type="RefSeq" id="WP_092746098.1">
    <property type="nucleotide sequence ID" value="NZ_JAMBTK010000029.1"/>
</dbReference>
<evidence type="ECO:0000313" key="3">
    <source>
        <dbReference type="EMBL" id="SDE71353.1"/>
    </source>
</evidence>
<sequence length="196" mass="21573">MRTGGCQAETVRHVPDGFRLTSGPCPPTLLPMSKNHASDAARMASQAGVPSAHQIETRVLWSAGQGQVCNAGVFVFALLFFWLVLPVGWALYRYLRTANHHYVLTDQRLLEHSGIIVKKIEALELYRVKDLSVSGNLLQTVFGRGQIILLTTDSTNPTLIIDAVPDAAGVSKTIRDAVEDCRAAKRRSRIRLLKNL</sequence>
<dbReference type="OrthoDB" id="8908210at2"/>
<dbReference type="Proteomes" id="UP000198781">
    <property type="component" value="Unassembled WGS sequence"/>
</dbReference>
<feature type="domain" description="YdbS-like PH" evidence="2">
    <location>
        <begin position="99"/>
        <end position="172"/>
    </location>
</feature>
<evidence type="ECO:0000313" key="4">
    <source>
        <dbReference type="Proteomes" id="UP000198781"/>
    </source>
</evidence>
<dbReference type="EMBL" id="FMZC01000027">
    <property type="protein sequence ID" value="SDE71353.1"/>
    <property type="molecule type" value="Genomic_DNA"/>
</dbReference>
<name>A0A1G7F602_9BURK</name>
<dbReference type="InterPro" id="IPR005182">
    <property type="entry name" value="YdbS-like_PH"/>
</dbReference>
<dbReference type="Pfam" id="PF03703">
    <property type="entry name" value="bPH_2"/>
    <property type="match status" value="1"/>
</dbReference>
<keyword evidence="1" id="KW-0472">Membrane</keyword>
<dbReference type="PANTHER" id="PTHR37938">
    <property type="entry name" value="BLL0215 PROTEIN"/>
    <property type="match status" value="1"/>
</dbReference>
<evidence type="ECO:0000256" key="1">
    <source>
        <dbReference type="SAM" id="Phobius"/>
    </source>
</evidence>